<reference evidence="9 10" key="1">
    <citation type="submission" date="2013-12" db="EMBL/GenBank/DDBJ databases">
        <title>A Varibaculum cambriense genome reconstructed from a premature infant gut community with otherwise low bacterial novelty that shifts toward anaerobic metabolism during the third week of life.</title>
        <authorList>
            <person name="Brown C.T."/>
            <person name="Sharon I."/>
            <person name="Thomas B.C."/>
            <person name="Castelle C.J."/>
            <person name="Morowitz M.J."/>
            <person name="Banfield J.F."/>
        </authorList>
    </citation>
    <scope>NUCLEOTIDE SEQUENCE [LARGE SCALE GENOMIC DNA]</scope>
    <source>
        <strain evidence="10">DORA_11</strain>
    </source>
</reference>
<dbReference type="PANTHER" id="PTHR42878">
    <property type="entry name" value="TWO-COMPONENT HISTIDINE KINASE"/>
    <property type="match status" value="1"/>
</dbReference>
<evidence type="ECO:0000313" key="9">
    <source>
        <dbReference type="EMBL" id="ETI97986.1"/>
    </source>
</evidence>
<dbReference type="PATRIC" id="fig|1403949.3.peg.1333"/>
<organism evidence="9 10">
    <name type="scientific">Veillonella dispar DORA_11</name>
    <dbReference type="NCBI Taxonomy" id="1403949"/>
    <lineage>
        <taxon>Bacteria</taxon>
        <taxon>Bacillati</taxon>
        <taxon>Bacillota</taxon>
        <taxon>Negativicutes</taxon>
        <taxon>Veillonellales</taxon>
        <taxon>Veillonellaceae</taxon>
        <taxon>Veillonella</taxon>
    </lineage>
</organism>
<evidence type="ECO:0000256" key="2">
    <source>
        <dbReference type="ARBA" id="ARBA00012438"/>
    </source>
</evidence>
<keyword evidence="4" id="KW-0547">Nucleotide-binding</keyword>
<dbReference type="EC" id="2.7.13.3" evidence="2"/>
<name>W1UW21_9FIRM</name>
<keyword evidence="5 9" id="KW-0418">Kinase</keyword>
<dbReference type="Proteomes" id="UP000018855">
    <property type="component" value="Unassembled WGS sequence"/>
</dbReference>
<dbReference type="SUPFAM" id="SSF55874">
    <property type="entry name" value="ATPase domain of HSP90 chaperone/DNA topoisomerase II/histidine kinase"/>
    <property type="match status" value="2"/>
</dbReference>
<dbReference type="EMBL" id="AZMJ01000567">
    <property type="protein sequence ID" value="ETI97986.1"/>
    <property type="molecule type" value="Genomic_DNA"/>
</dbReference>
<evidence type="ECO:0000256" key="4">
    <source>
        <dbReference type="ARBA" id="ARBA00022741"/>
    </source>
</evidence>
<keyword evidence="3" id="KW-0808">Transferase</keyword>
<dbReference type="AlphaFoldDB" id="W1UW21"/>
<evidence type="ECO:0000256" key="6">
    <source>
        <dbReference type="ARBA" id="ARBA00022840"/>
    </source>
</evidence>
<dbReference type="GO" id="GO:0005524">
    <property type="term" value="F:ATP binding"/>
    <property type="evidence" value="ECO:0007669"/>
    <property type="project" value="UniProtKB-KW"/>
</dbReference>
<keyword evidence="6" id="KW-0067">ATP-binding</keyword>
<evidence type="ECO:0000259" key="8">
    <source>
        <dbReference type="SMART" id="SM00387"/>
    </source>
</evidence>
<comment type="caution">
    <text evidence="9">The sequence shown here is derived from an EMBL/GenBank/DDBJ whole genome shotgun (WGS) entry which is preliminary data.</text>
</comment>
<dbReference type="Pfam" id="PF13589">
    <property type="entry name" value="HATPase_c_3"/>
    <property type="match status" value="1"/>
</dbReference>
<dbReference type="InterPro" id="IPR050351">
    <property type="entry name" value="BphY/WalK/GraS-like"/>
</dbReference>
<comment type="catalytic activity">
    <reaction evidence="1">
        <text>ATP + protein L-histidine = ADP + protein N-phospho-L-histidine.</text>
        <dbReference type="EC" id="2.7.13.3"/>
    </reaction>
</comment>
<dbReference type="GO" id="GO:0000156">
    <property type="term" value="F:phosphorelay response regulator activity"/>
    <property type="evidence" value="ECO:0007669"/>
    <property type="project" value="TreeGrafter"/>
</dbReference>
<evidence type="ECO:0000256" key="3">
    <source>
        <dbReference type="ARBA" id="ARBA00022679"/>
    </source>
</evidence>
<dbReference type="Gene3D" id="3.30.565.10">
    <property type="entry name" value="Histidine kinase-like ATPase, C-terminal domain"/>
    <property type="match status" value="2"/>
</dbReference>
<sequence length="721" mass="83139">MRKLTYKIEDHVIAKVLGIQNFTTDEAAVLELVKNAYDAGATKVDLSFFESSLVVKDDGKGMSLEDIKNLWMHVGKSDKGYLEVDQNNENRILSGSKGIGRFALARLGSCVKLYSKKKSFETVKWETDWNESYVEIEENKSDWSNGTEIHIYDLRSVWRKRRLEQLKVFLERTYNDSKMSIRIISENYNVTLSNYFPKPEVGINCKSYIHLDIKSGELFVNVKSDEFNDYAQSFLPDINIKEFEFKQNINVLLSNWDNDGRDSIDEGDINKLIDELGDFSAEFFFNFKASKNDKAKYEYKYTVTDTVLSKGIVLYRNAFSLSSYDGNKDWLNLNARARKSPAAATHETGAWRVRENQIAGFVCIDKEENPLLQDLSNRQGLDENIYYHLLVEVISLGLKEFERYRQSIIRAIKKHKESEQGVSSKTDNIITKLLSKKCKVQELSDIEEKQLLSEIQDLKESLRARIGTEREAQARYEYDVRLLNVLATIGMKVATGAHEIYNDRNHYISSYDNIENALKDYDMWDILQTPEYTRISTKNIPKIIEKGRSSMKRIVRIIDTVLQKSEVQRFIPKSVDLKGLIEDIVRQWKADYNRVNFNLDIQNGIVLNLSDDVLWTIFDNLILNSIQQNSGNVIITIEVTVKNNTIQFNYHDNGKGLAKKYLARPRLILEPHESTRNGGHGLGMWIVYNTILSLRGEIDSIDGYNGFNIIFHIREMSSIGN</sequence>
<dbReference type="GO" id="GO:0004673">
    <property type="term" value="F:protein histidine kinase activity"/>
    <property type="evidence" value="ECO:0007669"/>
    <property type="project" value="UniProtKB-EC"/>
</dbReference>
<dbReference type="GO" id="GO:0007234">
    <property type="term" value="P:osmosensory signaling via phosphorelay pathway"/>
    <property type="evidence" value="ECO:0007669"/>
    <property type="project" value="TreeGrafter"/>
</dbReference>
<dbReference type="InterPro" id="IPR003594">
    <property type="entry name" value="HATPase_dom"/>
</dbReference>
<evidence type="ECO:0000256" key="5">
    <source>
        <dbReference type="ARBA" id="ARBA00022777"/>
    </source>
</evidence>
<dbReference type="InterPro" id="IPR036890">
    <property type="entry name" value="HATPase_C_sf"/>
</dbReference>
<protein>
    <recommendedName>
        <fullName evidence="2">histidine kinase</fullName>
        <ecNumber evidence="2">2.7.13.3</ecNumber>
    </recommendedName>
</protein>
<feature type="domain" description="Histidine kinase/HSP90-like ATPase" evidence="8">
    <location>
        <begin position="609"/>
        <end position="717"/>
    </location>
</feature>
<accession>W1UW21</accession>
<proteinExistence type="predicted"/>
<dbReference type="PANTHER" id="PTHR42878:SF7">
    <property type="entry name" value="SENSOR HISTIDINE KINASE GLRK"/>
    <property type="match status" value="1"/>
</dbReference>
<dbReference type="Pfam" id="PF02518">
    <property type="entry name" value="HATPase_c"/>
    <property type="match status" value="1"/>
</dbReference>
<dbReference type="CDD" id="cd00075">
    <property type="entry name" value="HATPase"/>
    <property type="match status" value="1"/>
</dbReference>
<keyword evidence="7" id="KW-0902">Two-component regulatory system</keyword>
<dbReference type="GO" id="GO:0030295">
    <property type="term" value="F:protein kinase activator activity"/>
    <property type="evidence" value="ECO:0007669"/>
    <property type="project" value="TreeGrafter"/>
</dbReference>
<evidence type="ECO:0000256" key="7">
    <source>
        <dbReference type="ARBA" id="ARBA00023012"/>
    </source>
</evidence>
<evidence type="ECO:0000256" key="1">
    <source>
        <dbReference type="ARBA" id="ARBA00000085"/>
    </source>
</evidence>
<evidence type="ECO:0000313" key="10">
    <source>
        <dbReference type="Proteomes" id="UP000018855"/>
    </source>
</evidence>
<gene>
    <name evidence="9" type="ORF">Q619_VDC00567G0035</name>
</gene>
<dbReference type="SMART" id="SM00387">
    <property type="entry name" value="HATPase_c"/>
    <property type="match status" value="1"/>
</dbReference>